<keyword evidence="4 7" id="KW-1133">Transmembrane helix</keyword>
<feature type="compositionally biased region" description="Low complexity" evidence="6">
    <location>
        <begin position="1"/>
        <end position="52"/>
    </location>
</feature>
<dbReference type="SUPFAM" id="SSF81995">
    <property type="entry name" value="beta-sandwich domain of Sec23/24"/>
    <property type="match status" value="1"/>
</dbReference>
<evidence type="ECO:0000313" key="10">
    <source>
        <dbReference type="Proteomes" id="UP001585080"/>
    </source>
</evidence>
<evidence type="ECO:0000256" key="1">
    <source>
        <dbReference type="ARBA" id="ARBA00004651"/>
    </source>
</evidence>
<keyword evidence="5 7" id="KW-0472">Membrane</keyword>
<comment type="subcellular location">
    <subcellularLocation>
        <location evidence="1">Cell membrane</location>
        <topology evidence="1">Multi-pass membrane protein</topology>
    </subcellularLocation>
</comment>
<organism evidence="9 10">
    <name type="scientific">Streptomyces broussonetiae</name>
    <dbReference type="NCBI Taxonomy" id="2686304"/>
    <lineage>
        <taxon>Bacteria</taxon>
        <taxon>Bacillati</taxon>
        <taxon>Actinomycetota</taxon>
        <taxon>Actinomycetes</taxon>
        <taxon>Kitasatosporales</taxon>
        <taxon>Streptomycetaceae</taxon>
        <taxon>Streptomyces</taxon>
    </lineage>
</organism>
<feature type="transmembrane region" description="Helical" evidence="7">
    <location>
        <begin position="191"/>
        <end position="213"/>
    </location>
</feature>
<dbReference type="RefSeq" id="WP_376734405.1">
    <property type="nucleotide sequence ID" value="NZ_JAYMRP010000024.1"/>
</dbReference>
<dbReference type="InterPro" id="IPR010432">
    <property type="entry name" value="RDD"/>
</dbReference>
<dbReference type="InterPro" id="IPR051791">
    <property type="entry name" value="Pra-immunoreactive"/>
</dbReference>
<evidence type="ECO:0000256" key="2">
    <source>
        <dbReference type="ARBA" id="ARBA00022475"/>
    </source>
</evidence>
<dbReference type="EMBL" id="JAYMRP010000024">
    <property type="protein sequence ID" value="MFB8775821.1"/>
    <property type="molecule type" value="Genomic_DNA"/>
</dbReference>
<evidence type="ECO:0000256" key="6">
    <source>
        <dbReference type="SAM" id="MobiDB-lite"/>
    </source>
</evidence>
<dbReference type="Proteomes" id="UP001585080">
    <property type="component" value="Unassembled WGS sequence"/>
</dbReference>
<gene>
    <name evidence="9" type="ORF">VSS16_24295</name>
</gene>
<keyword evidence="10" id="KW-1185">Reference proteome</keyword>
<name>A0ABV5EG38_9ACTN</name>
<reference evidence="9 10" key="1">
    <citation type="submission" date="2024-01" db="EMBL/GenBank/DDBJ databases">
        <title>Genome mining of biosynthetic gene clusters to explore secondary metabolites of Streptomyces sp.</title>
        <authorList>
            <person name="Baig A."/>
            <person name="Ajitkumar Shintre N."/>
            <person name="Kumar H."/>
            <person name="Anbarasu A."/>
            <person name="Ramaiah S."/>
        </authorList>
    </citation>
    <scope>NUCLEOTIDE SEQUENCE [LARGE SCALE GENOMIC DNA]</scope>
    <source>
        <strain evidence="9 10">A57</strain>
    </source>
</reference>
<evidence type="ECO:0000256" key="4">
    <source>
        <dbReference type="ARBA" id="ARBA00022989"/>
    </source>
</evidence>
<keyword evidence="2" id="KW-1003">Cell membrane</keyword>
<comment type="caution">
    <text evidence="9">The sequence shown here is derived from an EMBL/GenBank/DDBJ whole genome shotgun (WGS) entry which is preliminary data.</text>
</comment>
<evidence type="ECO:0000313" key="9">
    <source>
        <dbReference type="EMBL" id="MFB8775821.1"/>
    </source>
</evidence>
<evidence type="ECO:0000256" key="7">
    <source>
        <dbReference type="SAM" id="Phobius"/>
    </source>
</evidence>
<feature type="domain" description="RDD" evidence="8">
    <location>
        <begin position="80"/>
        <end position="231"/>
    </location>
</feature>
<evidence type="ECO:0000256" key="3">
    <source>
        <dbReference type="ARBA" id="ARBA00022692"/>
    </source>
</evidence>
<proteinExistence type="predicted"/>
<protein>
    <submittedName>
        <fullName evidence="9">RDD family protein</fullName>
    </submittedName>
</protein>
<evidence type="ECO:0000259" key="8">
    <source>
        <dbReference type="Pfam" id="PF06271"/>
    </source>
</evidence>
<accession>A0ABV5EG38</accession>
<sequence length="238" mass="25018">MSFGSPNNPYGQNPQSPQQPQQPQQQQPYGYPQQGQQQPGYGYPQAPGAGVPPQGGYGGYPSYPSGGPAAPGGMPGMPRVASMGRRFGARVVDGVAFLVIYIVLGLLGVAGSATAIEDCDPNAANYDSCMEEGVGDLFASMMVVFVIMAAIGLLYEWLLTSLLGGTLGKLAVGIRVVNVNTGQKIGLGSSFIRWIIPIVGSFACGIGQLLVYLSPFWDKSGRQQGWHDKAASTMVIQN</sequence>
<feature type="region of interest" description="Disordered" evidence="6">
    <location>
        <begin position="1"/>
        <end position="64"/>
    </location>
</feature>
<feature type="transmembrane region" description="Helical" evidence="7">
    <location>
        <begin position="137"/>
        <end position="158"/>
    </location>
</feature>
<dbReference type="Pfam" id="PF06271">
    <property type="entry name" value="RDD"/>
    <property type="match status" value="1"/>
</dbReference>
<keyword evidence="3 7" id="KW-0812">Transmembrane</keyword>
<dbReference type="PANTHER" id="PTHR36115">
    <property type="entry name" value="PROLINE-RICH ANTIGEN HOMOLOG-RELATED"/>
    <property type="match status" value="1"/>
</dbReference>
<feature type="transmembrane region" description="Helical" evidence="7">
    <location>
        <begin position="95"/>
        <end position="116"/>
    </location>
</feature>
<evidence type="ECO:0000256" key="5">
    <source>
        <dbReference type="ARBA" id="ARBA00023136"/>
    </source>
</evidence>